<feature type="region of interest" description="Disordered" evidence="1">
    <location>
        <begin position="1"/>
        <end position="28"/>
    </location>
</feature>
<organism evidence="3 4">
    <name type="scientific">Blumeria hordei</name>
    <name type="common">Barley powdery mildew</name>
    <name type="synonym">Blumeria graminis f. sp. hordei</name>
    <dbReference type="NCBI Taxonomy" id="2867405"/>
    <lineage>
        <taxon>Eukaryota</taxon>
        <taxon>Fungi</taxon>
        <taxon>Dikarya</taxon>
        <taxon>Ascomycota</taxon>
        <taxon>Pezizomycotina</taxon>
        <taxon>Leotiomycetes</taxon>
        <taxon>Erysiphales</taxon>
        <taxon>Erysiphaceae</taxon>
        <taxon>Blumeria</taxon>
    </lineage>
</organism>
<dbReference type="EMBL" id="UNSH01000065">
    <property type="protein sequence ID" value="SZF04405.1"/>
    <property type="molecule type" value="Genomic_DNA"/>
</dbReference>
<evidence type="ECO:0000259" key="2">
    <source>
        <dbReference type="PROSITE" id="PS50097"/>
    </source>
</evidence>
<dbReference type="Pfam" id="PF00651">
    <property type="entry name" value="BTB"/>
    <property type="match status" value="1"/>
</dbReference>
<evidence type="ECO:0000313" key="3">
    <source>
        <dbReference type="EMBL" id="SZF04405.1"/>
    </source>
</evidence>
<evidence type="ECO:0000313" key="4">
    <source>
        <dbReference type="Proteomes" id="UP000275772"/>
    </source>
</evidence>
<dbReference type="Gene3D" id="3.30.710.10">
    <property type="entry name" value="Potassium Channel Kv1.1, Chain A"/>
    <property type="match status" value="1"/>
</dbReference>
<feature type="compositionally biased region" description="Polar residues" evidence="1">
    <location>
        <begin position="1"/>
        <end position="15"/>
    </location>
</feature>
<dbReference type="PROSITE" id="PS50097">
    <property type="entry name" value="BTB"/>
    <property type="match status" value="1"/>
</dbReference>
<dbReference type="InterPro" id="IPR000210">
    <property type="entry name" value="BTB/POZ_dom"/>
</dbReference>
<reference evidence="3 4" key="1">
    <citation type="submission" date="2017-11" db="EMBL/GenBank/DDBJ databases">
        <authorList>
            <person name="Kracher B."/>
        </authorList>
    </citation>
    <scope>NUCLEOTIDE SEQUENCE [LARGE SCALE GENOMIC DNA]</scope>
    <source>
        <strain evidence="3 4">RACE1</strain>
    </source>
</reference>
<dbReference type="AlphaFoldDB" id="A0A383UXU8"/>
<dbReference type="CDD" id="cd18186">
    <property type="entry name" value="BTB_POZ_ZBTB_KLHL-like"/>
    <property type="match status" value="1"/>
</dbReference>
<dbReference type="PANTHER" id="PTHR47843:SF5">
    <property type="entry name" value="BTB_POZ DOMAIN PROTEIN"/>
    <property type="match status" value="1"/>
</dbReference>
<feature type="domain" description="BTB" evidence="2">
    <location>
        <begin position="67"/>
        <end position="136"/>
    </location>
</feature>
<dbReference type="SMART" id="SM00225">
    <property type="entry name" value="BTB"/>
    <property type="match status" value="1"/>
</dbReference>
<sequence length="290" mass="31295">MKLQPTPRNLMQTGAQHPPPDLPATAAVPTHTSLPLRQSAADDVAEAKTRPTPMGALHSSLLTGRYSDLSVRHEKQQWRAHKIVLAAQSPVLDELINEASKTEPGEPTTLRLDDYEALAVPHVMEYLYSGNYLCASAAATTSDATLTTHISVFSVASRLVMPSLVQLAEAKFRDTLNNHVADIDLYFAAVRHIYAAAAMPGLREAVVEAAVTEMARLLGPECRAGFLVLTADLPDFQADIYLFLTHLPMRPVEVVVPALCPTCGPRAHGDGYEVTTACKACGLDCTLAFL</sequence>
<dbReference type="PANTHER" id="PTHR47843">
    <property type="entry name" value="BTB DOMAIN-CONTAINING PROTEIN-RELATED"/>
    <property type="match status" value="1"/>
</dbReference>
<proteinExistence type="predicted"/>
<dbReference type="InterPro" id="IPR011333">
    <property type="entry name" value="SKP1/BTB/POZ_sf"/>
</dbReference>
<evidence type="ECO:0000256" key="1">
    <source>
        <dbReference type="SAM" id="MobiDB-lite"/>
    </source>
</evidence>
<name>A0A383UXU8_BLUHO</name>
<accession>A0A383UXU8</accession>
<gene>
    <name evidence="3" type="ORF">BLGHR1_15201</name>
</gene>
<dbReference type="Proteomes" id="UP000275772">
    <property type="component" value="Unassembled WGS sequence"/>
</dbReference>
<protein>
    <recommendedName>
        <fullName evidence="2">BTB domain-containing protein</fullName>
    </recommendedName>
</protein>
<dbReference type="VEuPathDB" id="FungiDB:BLGHR1_15201"/>
<dbReference type="SUPFAM" id="SSF54695">
    <property type="entry name" value="POZ domain"/>
    <property type="match status" value="1"/>
</dbReference>